<feature type="compositionally biased region" description="Low complexity" evidence="2">
    <location>
        <begin position="209"/>
        <end position="230"/>
    </location>
</feature>
<feature type="region of interest" description="Disordered" evidence="2">
    <location>
        <begin position="542"/>
        <end position="564"/>
    </location>
</feature>
<dbReference type="AlphaFoldDB" id="A0A4P9W2C7"/>
<name>A0A4P9W2C7_9FUNG</name>
<gene>
    <name evidence="3" type="ORF">BDK51DRAFT_44084</name>
</gene>
<accession>A0A4P9W2C7</accession>
<feature type="compositionally biased region" description="Low complexity" evidence="2">
    <location>
        <begin position="589"/>
        <end position="603"/>
    </location>
</feature>
<feature type="region of interest" description="Disordered" evidence="2">
    <location>
        <begin position="576"/>
        <end position="603"/>
    </location>
</feature>
<feature type="coiled-coil region" evidence="1">
    <location>
        <begin position="428"/>
        <end position="491"/>
    </location>
</feature>
<evidence type="ECO:0000313" key="3">
    <source>
        <dbReference type="EMBL" id="RKO84760.1"/>
    </source>
</evidence>
<feature type="region of interest" description="Disordered" evidence="2">
    <location>
        <begin position="141"/>
        <end position="292"/>
    </location>
</feature>
<feature type="region of interest" description="Disordered" evidence="2">
    <location>
        <begin position="328"/>
        <end position="363"/>
    </location>
</feature>
<keyword evidence="1" id="KW-0175">Coiled coil</keyword>
<feature type="compositionally biased region" description="Low complexity" evidence="2">
    <location>
        <begin position="163"/>
        <end position="201"/>
    </location>
</feature>
<proteinExistence type="predicted"/>
<evidence type="ECO:0000313" key="4">
    <source>
        <dbReference type="Proteomes" id="UP000269721"/>
    </source>
</evidence>
<feature type="compositionally biased region" description="Basic and acidic residues" evidence="2">
    <location>
        <begin position="576"/>
        <end position="588"/>
    </location>
</feature>
<keyword evidence="4" id="KW-1185">Reference proteome</keyword>
<sequence>MPTFDLRAYLEGIEELVRLVVLASAKGTGDGRELLSSAYFGVIVGGGSSDPDAFVCPFSRIDPEASPYKDLGLRACATQGIARGRVWSGLKERAELVGLHRCLSELVGLEKTARVCGGHFAALSEACRWPPRKLKDVQNLTAAQAGSKAGADVPRPGVPSPSPSSSASSTSSASSGALTPSSPAVARKTLSLSSASKSKPPLQKKTRVVSRPASPSVTPPSTSRSTVAPRLSKPSGTSPADRPDVATSRSPLSRPSAKRIAGKEMGPAKKQVSSVKPVPPREHPPEASITPAVTAPVVEALIPDKAEGESFTCGKTIPDATTVLALTPLPPKPDIEPANEAKISLPPAESPSKMEEVRPSRKALIAGPPEPLVVELPGRRVSAMAALFGGAKPAVGAPSPTSGVSPPIKSPCSFPSAKSVPSPCDSVSLQLLQENAALKARIAVLESNSAQARVPLPNDRARDEERVKVELEAARAQILALAGEVELAKRNAEAAHASTSANALCLAADMREWSDRKATIEDELITSRARIAALLSEVEEMKRSSKAAGGPRPTESHLTARLGEAMADLSKARDELEAFRRDKDERRAGGYAAAGGKQADALK</sequence>
<organism evidence="3 4">
    <name type="scientific">Blyttiomyces helicus</name>
    <dbReference type="NCBI Taxonomy" id="388810"/>
    <lineage>
        <taxon>Eukaryota</taxon>
        <taxon>Fungi</taxon>
        <taxon>Fungi incertae sedis</taxon>
        <taxon>Chytridiomycota</taxon>
        <taxon>Chytridiomycota incertae sedis</taxon>
        <taxon>Chytridiomycetes</taxon>
        <taxon>Chytridiomycetes incertae sedis</taxon>
        <taxon>Blyttiomyces</taxon>
    </lineage>
</organism>
<feature type="non-terminal residue" evidence="3">
    <location>
        <position position="603"/>
    </location>
</feature>
<evidence type="ECO:0000256" key="2">
    <source>
        <dbReference type="SAM" id="MobiDB-lite"/>
    </source>
</evidence>
<dbReference type="Proteomes" id="UP000269721">
    <property type="component" value="Unassembled WGS sequence"/>
</dbReference>
<reference evidence="4" key="1">
    <citation type="journal article" date="2018" name="Nat. Microbiol.">
        <title>Leveraging single-cell genomics to expand the fungal tree of life.</title>
        <authorList>
            <person name="Ahrendt S.R."/>
            <person name="Quandt C.A."/>
            <person name="Ciobanu D."/>
            <person name="Clum A."/>
            <person name="Salamov A."/>
            <person name="Andreopoulos B."/>
            <person name="Cheng J.F."/>
            <person name="Woyke T."/>
            <person name="Pelin A."/>
            <person name="Henrissat B."/>
            <person name="Reynolds N.K."/>
            <person name="Benny G.L."/>
            <person name="Smith M.E."/>
            <person name="James T.Y."/>
            <person name="Grigoriev I.V."/>
        </authorList>
    </citation>
    <scope>NUCLEOTIDE SEQUENCE [LARGE SCALE GENOMIC DNA]</scope>
</reference>
<evidence type="ECO:0000256" key="1">
    <source>
        <dbReference type="SAM" id="Coils"/>
    </source>
</evidence>
<protein>
    <submittedName>
        <fullName evidence="3">Uncharacterized protein</fullName>
    </submittedName>
</protein>
<dbReference type="EMBL" id="KZ999760">
    <property type="protein sequence ID" value="RKO84760.1"/>
    <property type="molecule type" value="Genomic_DNA"/>
</dbReference>